<protein>
    <recommendedName>
        <fullName evidence="4">DUF4167 domain-containing protein</fullName>
    </recommendedName>
</protein>
<feature type="region of interest" description="Disordered" evidence="1">
    <location>
        <begin position="1"/>
        <end position="51"/>
    </location>
</feature>
<dbReference type="RefSeq" id="WP_249706890.1">
    <property type="nucleotide sequence ID" value="NZ_JAMFMB010000003.1"/>
</dbReference>
<reference evidence="2" key="1">
    <citation type="submission" date="2022-05" db="EMBL/GenBank/DDBJ databases">
        <authorList>
            <person name="Park J.-S."/>
        </authorList>
    </citation>
    <scope>NUCLEOTIDE SEQUENCE</scope>
    <source>
        <strain evidence="2">2012CJ41-6</strain>
    </source>
</reference>
<feature type="compositionally biased region" description="Acidic residues" evidence="1">
    <location>
        <begin position="95"/>
        <end position="104"/>
    </location>
</feature>
<evidence type="ECO:0000313" key="3">
    <source>
        <dbReference type="Proteomes" id="UP001203880"/>
    </source>
</evidence>
<proteinExistence type="predicted"/>
<gene>
    <name evidence="2" type="ORF">M3P21_03670</name>
</gene>
<accession>A0ABT0Q107</accession>
<dbReference type="EMBL" id="JAMFMB010000003">
    <property type="protein sequence ID" value="MCL6282619.1"/>
    <property type="molecule type" value="Genomic_DNA"/>
</dbReference>
<name>A0ABT0Q107_9RHOB</name>
<feature type="compositionally biased region" description="Gly residues" evidence="1">
    <location>
        <begin position="19"/>
        <end position="33"/>
    </location>
</feature>
<keyword evidence="3" id="KW-1185">Reference proteome</keyword>
<sequence>MANSKSTKPKTRKPRKKGSGGSGGGNGRGYGDGGGDDEPTGEVPENLDVHEAFLKHRLEGGEEPSSQAYARAVEQFKKLPGAIRGKPAFIPPTPPDDDDGDDGDSSGGAEGKK</sequence>
<feature type="compositionally biased region" description="Basic residues" evidence="1">
    <location>
        <begin position="7"/>
        <end position="18"/>
    </location>
</feature>
<comment type="caution">
    <text evidence="2">The sequence shown here is derived from an EMBL/GenBank/DDBJ whole genome shotgun (WGS) entry which is preliminary data.</text>
</comment>
<evidence type="ECO:0000256" key="1">
    <source>
        <dbReference type="SAM" id="MobiDB-lite"/>
    </source>
</evidence>
<evidence type="ECO:0008006" key="4">
    <source>
        <dbReference type="Google" id="ProtNLM"/>
    </source>
</evidence>
<feature type="region of interest" description="Disordered" evidence="1">
    <location>
        <begin position="80"/>
        <end position="113"/>
    </location>
</feature>
<evidence type="ECO:0000313" key="2">
    <source>
        <dbReference type="EMBL" id="MCL6282619.1"/>
    </source>
</evidence>
<dbReference type="Proteomes" id="UP001203880">
    <property type="component" value="Unassembled WGS sequence"/>
</dbReference>
<organism evidence="2 3">
    <name type="scientific">Ruegeria spongiae</name>
    <dbReference type="NCBI Taxonomy" id="2942209"/>
    <lineage>
        <taxon>Bacteria</taxon>
        <taxon>Pseudomonadati</taxon>
        <taxon>Pseudomonadota</taxon>
        <taxon>Alphaproteobacteria</taxon>
        <taxon>Rhodobacterales</taxon>
        <taxon>Roseobacteraceae</taxon>
        <taxon>Ruegeria</taxon>
    </lineage>
</organism>